<dbReference type="PROSITE" id="PS00330">
    <property type="entry name" value="HEMOLYSIN_CALCIUM"/>
    <property type="match status" value="3"/>
</dbReference>
<name>A0A1X3D1E0_9NEIS</name>
<organism evidence="4 5">
    <name type="scientific">Neisseria dentiae</name>
    <dbReference type="NCBI Taxonomy" id="194197"/>
    <lineage>
        <taxon>Bacteria</taxon>
        <taxon>Pseudomonadati</taxon>
        <taxon>Pseudomonadota</taxon>
        <taxon>Betaproteobacteria</taxon>
        <taxon>Neisseriales</taxon>
        <taxon>Neisseriaceae</taxon>
        <taxon>Neisseria</taxon>
    </lineage>
</organism>
<dbReference type="Gene3D" id="2.150.10.10">
    <property type="entry name" value="Serralysin-like metalloprotease, C-terminal"/>
    <property type="match status" value="2"/>
</dbReference>
<proteinExistence type="predicted"/>
<feature type="compositionally biased region" description="Polar residues" evidence="3">
    <location>
        <begin position="156"/>
        <end position="173"/>
    </location>
</feature>
<evidence type="ECO:0000313" key="5">
    <source>
        <dbReference type="Proteomes" id="UP000193118"/>
    </source>
</evidence>
<comment type="caution">
    <text evidence="4">The sequence shown here is derived from an EMBL/GenBank/DDBJ whole genome shotgun (WGS) entry which is preliminary data.</text>
</comment>
<accession>A0A1X3D1E0</accession>
<dbReference type="PANTHER" id="PTHR38340">
    <property type="entry name" value="S-LAYER PROTEIN"/>
    <property type="match status" value="1"/>
</dbReference>
<keyword evidence="2" id="KW-0964">Secreted</keyword>
<protein>
    <submittedName>
        <fullName evidence="4">Type I secretion protein</fullName>
    </submittedName>
</protein>
<dbReference type="InterPro" id="IPR018511">
    <property type="entry name" value="Hemolysin-typ_Ca-bd_CS"/>
</dbReference>
<dbReference type="EMBL" id="MTBO01000110">
    <property type="protein sequence ID" value="OSI13531.1"/>
    <property type="molecule type" value="Genomic_DNA"/>
</dbReference>
<dbReference type="InterPro" id="IPR011049">
    <property type="entry name" value="Serralysin-like_metalloprot_C"/>
</dbReference>
<feature type="region of interest" description="Disordered" evidence="3">
    <location>
        <begin position="152"/>
        <end position="173"/>
    </location>
</feature>
<dbReference type="STRING" id="194197.BWD09_13455"/>
<dbReference type="Pfam" id="PF00353">
    <property type="entry name" value="HemolysinCabind"/>
    <property type="match status" value="1"/>
</dbReference>
<dbReference type="GO" id="GO:0005576">
    <property type="term" value="C:extracellular region"/>
    <property type="evidence" value="ECO:0007669"/>
    <property type="project" value="UniProtKB-SubCell"/>
</dbReference>
<evidence type="ECO:0000256" key="3">
    <source>
        <dbReference type="SAM" id="MobiDB-lite"/>
    </source>
</evidence>
<reference evidence="5" key="1">
    <citation type="submission" date="2017-01" db="EMBL/GenBank/DDBJ databases">
        <authorList>
            <person name="Wolfgang W.J."/>
            <person name="Cole J."/>
            <person name="Wroblewski D."/>
            <person name="Mcginnis J."/>
            <person name="Musser K.A."/>
        </authorList>
    </citation>
    <scope>NUCLEOTIDE SEQUENCE [LARGE SCALE GENOMIC DNA]</scope>
    <source>
        <strain evidence="5">DSM 19151</strain>
    </source>
</reference>
<dbReference type="SUPFAM" id="SSF51120">
    <property type="entry name" value="beta-Roll"/>
    <property type="match status" value="1"/>
</dbReference>
<sequence length="173" mass="18055">GSDTVHSSVSYTASRNVENLVLTGDARINGTGNNSDNTITGNDNYNRLNGGRGNDTIYGNGGEDTIDGGEGNDKLYGGADRDNIFGGAGNDLLDGGTGKDVMRGQTGDDVYYVDNVDDTVIEEAGEGTDTIHSSVSYTASRNVENLVLTGDARINGTGNNSDNTITGNDNYNR</sequence>
<evidence type="ECO:0000256" key="2">
    <source>
        <dbReference type="ARBA" id="ARBA00022525"/>
    </source>
</evidence>
<evidence type="ECO:0000256" key="1">
    <source>
        <dbReference type="ARBA" id="ARBA00004613"/>
    </source>
</evidence>
<dbReference type="PANTHER" id="PTHR38340:SF1">
    <property type="entry name" value="S-LAYER PROTEIN"/>
    <property type="match status" value="1"/>
</dbReference>
<evidence type="ECO:0000313" key="4">
    <source>
        <dbReference type="EMBL" id="OSI13531.1"/>
    </source>
</evidence>
<keyword evidence="5" id="KW-1185">Reference proteome</keyword>
<feature type="non-terminal residue" evidence="4">
    <location>
        <position position="173"/>
    </location>
</feature>
<feature type="non-terminal residue" evidence="4">
    <location>
        <position position="1"/>
    </location>
</feature>
<comment type="subcellular location">
    <subcellularLocation>
        <location evidence="1">Secreted</location>
    </subcellularLocation>
</comment>
<dbReference type="InterPro" id="IPR001343">
    <property type="entry name" value="Hemolysn_Ca-bd"/>
</dbReference>
<dbReference type="PRINTS" id="PR00313">
    <property type="entry name" value="CABNDNGRPT"/>
</dbReference>
<dbReference type="InterPro" id="IPR050557">
    <property type="entry name" value="RTX_toxin/Mannuronan_C5-epim"/>
</dbReference>
<gene>
    <name evidence="4" type="ORF">BWD09_13455</name>
</gene>
<dbReference type="GO" id="GO:0005509">
    <property type="term" value="F:calcium ion binding"/>
    <property type="evidence" value="ECO:0007669"/>
    <property type="project" value="InterPro"/>
</dbReference>
<dbReference type="AlphaFoldDB" id="A0A1X3D1E0"/>
<dbReference type="Proteomes" id="UP000193118">
    <property type="component" value="Unassembled WGS sequence"/>
</dbReference>